<reference evidence="1" key="1">
    <citation type="submission" date="2021-01" db="EMBL/GenBank/DDBJ databases">
        <title>Whole genome shotgun sequence of Sinosporangium siamense NBRC 109515.</title>
        <authorList>
            <person name="Komaki H."/>
            <person name="Tamura T."/>
        </authorList>
    </citation>
    <scope>NUCLEOTIDE SEQUENCE</scope>
    <source>
        <strain evidence="1">NBRC 109515</strain>
    </source>
</reference>
<evidence type="ECO:0000313" key="2">
    <source>
        <dbReference type="Proteomes" id="UP000606172"/>
    </source>
</evidence>
<proteinExistence type="predicted"/>
<sequence>MLPIRLSRMTWGAEDQSSVTGLGEGGILITWARRGCAFSGGECGWWEAAYAERNPGVDWYALFGGEKVFCLL</sequence>
<protein>
    <submittedName>
        <fullName evidence="1">Uncharacterized protein</fullName>
    </submittedName>
</protein>
<name>A0A919RA90_9ACTN</name>
<gene>
    <name evidence="1" type="ORF">Ssi02_01330</name>
</gene>
<accession>A0A919RA90</accession>
<comment type="caution">
    <text evidence="1">The sequence shown here is derived from an EMBL/GenBank/DDBJ whole genome shotgun (WGS) entry which is preliminary data.</text>
</comment>
<evidence type="ECO:0000313" key="1">
    <source>
        <dbReference type="EMBL" id="GII89902.1"/>
    </source>
</evidence>
<dbReference type="Proteomes" id="UP000606172">
    <property type="component" value="Unassembled WGS sequence"/>
</dbReference>
<dbReference type="EMBL" id="BOOW01000002">
    <property type="protein sequence ID" value="GII89902.1"/>
    <property type="molecule type" value="Genomic_DNA"/>
</dbReference>
<keyword evidence="2" id="KW-1185">Reference proteome</keyword>
<organism evidence="1 2">
    <name type="scientific">Sinosporangium siamense</name>
    <dbReference type="NCBI Taxonomy" id="1367973"/>
    <lineage>
        <taxon>Bacteria</taxon>
        <taxon>Bacillati</taxon>
        <taxon>Actinomycetota</taxon>
        <taxon>Actinomycetes</taxon>
        <taxon>Streptosporangiales</taxon>
        <taxon>Streptosporangiaceae</taxon>
        <taxon>Sinosporangium</taxon>
    </lineage>
</organism>
<dbReference type="AlphaFoldDB" id="A0A919RA90"/>